<evidence type="ECO:0000313" key="2">
    <source>
        <dbReference type="EMBL" id="MFE5984386.1"/>
    </source>
</evidence>
<dbReference type="RefSeq" id="WP_386251302.1">
    <property type="nucleotide sequence ID" value="NZ_JBHTRV010000033.1"/>
</dbReference>
<gene>
    <name evidence="2" type="ORF">ACFQ63_32420</name>
</gene>
<proteinExistence type="predicted"/>
<evidence type="ECO:0000313" key="3">
    <source>
        <dbReference type="Proteomes" id="UP001600424"/>
    </source>
</evidence>
<protein>
    <submittedName>
        <fullName evidence="2">Uncharacterized protein</fullName>
    </submittedName>
</protein>
<feature type="region of interest" description="Disordered" evidence="1">
    <location>
        <begin position="87"/>
        <end position="106"/>
    </location>
</feature>
<feature type="compositionally biased region" description="Polar residues" evidence="1">
    <location>
        <begin position="92"/>
        <end position="106"/>
    </location>
</feature>
<reference evidence="2 3" key="1">
    <citation type="submission" date="2024-09" db="EMBL/GenBank/DDBJ databases">
        <title>The Natural Products Discovery Center: Release of the First 8490 Sequenced Strains for Exploring Actinobacteria Biosynthetic Diversity.</title>
        <authorList>
            <person name="Kalkreuter E."/>
            <person name="Kautsar S.A."/>
            <person name="Yang D."/>
            <person name="Bader C.D."/>
            <person name="Teijaro C.N."/>
            <person name="Fluegel L."/>
            <person name="Davis C.M."/>
            <person name="Simpson J.R."/>
            <person name="Lauterbach L."/>
            <person name="Steele A.D."/>
            <person name="Gui C."/>
            <person name="Meng S."/>
            <person name="Li G."/>
            <person name="Viehrig K."/>
            <person name="Ye F."/>
            <person name="Su P."/>
            <person name="Kiefer A.F."/>
            <person name="Nichols A."/>
            <person name="Cepeda A.J."/>
            <person name="Yan W."/>
            <person name="Fan B."/>
            <person name="Jiang Y."/>
            <person name="Adhikari A."/>
            <person name="Zheng C.-J."/>
            <person name="Schuster L."/>
            <person name="Cowan T.M."/>
            <person name="Smanski M.J."/>
            <person name="Chevrette M.G."/>
            <person name="De Carvalho L.P.S."/>
            <person name="Shen B."/>
        </authorList>
    </citation>
    <scope>NUCLEOTIDE SEQUENCE [LARGE SCALE GENOMIC DNA]</scope>
    <source>
        <strain evidence="2 3">NPDC056472</strain>
    </source>
</reference>
<name>A0ABW6J382_STRWE</name>
<keyword evidence="3" id="KW-1185">Reference proteome</keyword>
<dbReference type="Proteomes" id="UP001600424">
    <property type="component" value="Unassembled WGS sequence"/>
</dbReference>
<organism evidence="2 3">
    <name type="scientific">Streptomyces wedmorensis</name>
    <dbReference type="NCBI Taxonomy" id="43759"/>
    <lineage>
        <taxon>Bacteria</taxon>
        <taxon>Bacillati</taxon>
        <taxon>Actinomycetota</taxon>
        <taxon>Actinomycetes</taxon>
        <taxon>Kitasatosporales</taxon>
        <taxon>Streptomycetaceae</taxon>
        <taxon>Streptomyces</taxon>
    </lineage>
</organism>
<accession>A0ABW6J382</accession>
<comment type="caution">
    <text evidence="2">The sequence shown here is derived from an EMBL/GenBank/DDBJ whole genome shotgun (WGS) entry which is preliminary data.</text>
</comment>
<evidence type="ECO:0000256" key="1">
    <source>
        <dbReference type="SAM" id="MobiDB-lite"/>
    </source>
</evidence>
<dbReference type="EMBL" id="JBHTRV010000033">
    <property type="protein sequence ID" value="MFE5984386.1"/>
    <property type="molecule type" value="Genomic_DNA"/>
</dbReference>
<sequence>MRGTTGNAGRCRGRGCRYRILVTNDGGTTTYRAKWLEATASNELWLAIPDGIAPAYAPDLTVGFCEGGVLAEAVDGIVCEYRARAYEEAGNHSPSSGSRAGTLSLG</sequence>